<dbReference type="EMBL" id="BAAAQQ010000011">
    <property type="protein sequence ID" value="GAA2126113.1"/>
    <property type="molecule type" value="Genomic_DNA"/>
</dbReference>
<accession>A0ABN2YES7</accession>
<reference evidence="1 2" key="1">
    <citation type="journal article" date="2019" name="Int. J. Syst. Evol. Microbiol.">
        <title>The Global Catalogue of Microorganisms (GCM) 10K type strain sequencing project: providing services to taxonomists for standard genome sequencing and annotation.</title>
        <authorList>
            <consortium name="The Broad Institute Genomics Platform"/>
            <consortium name="The Broad Institute Genome Sequencing Center for Infectious Disease"/>
            <person name="Wu L."/>
            <person name="Ma J."/>
        </authorList>
    </citation>
    <scope>NUCLEOTIDE SEQUENCE [LARGE SCALE GENOMIC DNA]</scope>
    <source>
        <strain evidence="1 2">JCM 16021</strain>
    </source>
</reference>
<gene>
    <name evidence="1" type="ORF">GCM10009843_24370</name>
</gene>
<dbReference type="Gene3D" id="1.10.287.1080">
    <property type="entry name" value="MazG-like"/>
    <property type="match status" value="1"/>
</dbReference>
<dbReference type="Proteomes" id="UP001500575">
    <property type="component" value="Unassembled WGS sequence"/>
</dbReference>
<evidence type="ECO:0008006" key="3">
    <source>
        <dbReference type="Google" id="ProtNLM"/>
    </source>
</evidence>
<dbReference type="SUPFAM" id="SSF101386">
    <property type="entry name" value="all-alpha NTP pyrophosphatases"/>
    <property type="match status" value="1"/>
</dbReference>
<keyword evidence="2" id="KW-1185">Reference proteome</keyword>
<name>A0ABN2YES7_9ACTN</name>
<comment type="caution">
    <text evidence="1">The sequence shown here is derived from an EMBL/GenBank/DDBJ whole genome shotgun (WGS) entry which is preliminary data.</text>
</comment>
<organism evidence="1 2">
    <name type="scientific">Nocardioides bigeumensis</name>
    <dbReference type="NCBI Taxonomy" id="433657"/>
    <lineage>
        <taxon>Bacteria</taxon>
        <taxon>Bacillati</taxon>
        <taxon>Actinomycetota</taxon>
        <taxon>Actinomycetes</taxon>
        <taxon>Propionibacteriales</taxon>
        <taxon>Nocardioidaceae</taxon>
        <taxon>Nocardioides</taxon>
    </lineage>
</organism>
<evidence type="ECO:0000313" key="2">
    <source>
        <dbReference type="Proteomes" id="UP001500575"/>
    </source>
</evidence>
<evidence type="ECO:0000313" key="1">
    <source>
        <dbReference type="EMBL" id="GAA2126113.1"/>
    </source>
</evidence>
<dbReference type="RefSeq" id="WP_344304000.1">
    <property type="nucleotide sequence ID" value="NZ_BAAAQQ010000011.1"/>
</dbReference>
<protein>
    <recommendedName>
        <fullName evidence="3">Nucleotide pyrophosphohydrolase</fullName>
    </recommendedName>
</protein>
<proteinExistence type="predicted"/>
<sequence length="117" mass="12626">MSSSPTLDQLSHRGLEIAGLYDDLNRAQRGRVWTRAETMMGFVGDVGDLAKLVMAAEGARSDVGGPDGGGPAETREPLEHELADCLWAVLVLAHRYDVDLAAAYGRTMDELEGRLRG</sequence>